<dbReference type="Proteomes" id="UP000034034">
    <property type="component" value="Chromosome"/>
</dbReference>
<keyword evidence="2" id="KW-1185">Reference proteome</keyword>
<reference evidence="1" key="1">
    <citation type="submission" date="2019-08" db="EMBL/GenBank/DDBJ databases">
        <title>Complete genome sequence of a mangrove-derived Streptomyces xiamenensis.</title>
        <authorList>
            <person name="Xu J."/>
        </authorList>
    </citation>
    <scope>NUCLEOTIDE SEQUENCE</scope>
    <source>
        <strain evidence="1">318</strain>
    </source>
</reference>
<dbReference type="Gene3D" id="3.40.1410.10">
    <property type="entry name" value="Chorismate lyase-like"/>
    <property type="match status" value="1"/>
</dbReference>
<keyword evidence="1" id="KW-0456">Lyase</keyword>
<gene>
    <name evidence="1" type="ORF">SXIM_13770</name>
</gene>
<dbReference type="GO" id="GO:0016829">
    <property type="term" value="F:lyase activity"/>
    <property type="evidence" value="ECO:0007669"/>
    <property type="project" value="UniProtKB-KW"/>
</dbReference>
<evidence type="ECO:0000313" key="1">
    <source>
        <dbReference type="EMBL" id="AKG42761.1"/>
    </source>
</evidence>
<accession>A0A0F7CNE3</accession>
<proteinExistence type="predicted"/>
<organism evidence="1 2">
    <name type="scientific">Streptomyces xiamenensis</name>
    <dbReference type="NCBI Taxonomy" id="408015"/>
    <lineage>
        <taxon>Bacteria</taxon>
        <taxon>Bacillati</taxon>
        <taxon>Actinomycetota</taxon>
        <taxon>Actinomycetes</taxon>
        <taxon>Kitasatosporales</taxon>
        <taxon>Streptomycetaceae</taxon>
        <taxon>Streptomyces</taxon>
    </lineage>
</organism>
<dbReference type="InterPro" id="IPR028978">
    <property type="entry name" value="Chorismate_lyase_/UTRA_dom_sf"/>
</dbReference>
<dbReference type="EMBL" id="CP009922">
    <property type="protein sequence ID" value="AKG42761.1"/>
    <property type="molecule type" value="Genomic_DNA"/>
</dbReference>
<protein>
    <submittedName>
        <fullName evidence="1">Chorismate-pyruvate lyase</fullName>
    </submittedName>
</protein>
<evidence type="ECO:0000313" key="2">
    <source>
        <dbReference type="Proteomes" id="UP000034034"/>
    </source>
</evidence>
<dbReference type="PATRIC" id="fig|408015.6.peg.1411"/>
<dbReference type="SUPFAM" id="SSF64288">
    <property type="entry name" value="Chorismate lyase-like"/>
    <property type="match status" value="1"/>
</dbReference>
<dbReference type="KEGG" id="sxi:SXIM_13770"/>
<name>A0A0F7CNE3_9ACTN</name>
<dbReference type="HOGENOM" id="CLU_1388618_0_0_11"/>
<sequence>MPVRSLRAAAFGTEVFDITGGATLTERIADFASPLTRMLLSGDGLTTTALHALTGAAPRVRLLRADRIPAGRAGRPVPALLEIGEEQDVLARHSALTGPGGRWLSVNQVVARDDLLPGIRPLLADGRLPIGAALHAAGTGHRRTVLDVGRRRWPSGEPACYKTYLLWHGDRPLVLVNELFHPSLVSP</sequence>
<dbReference type="AlphaFoldDB" id="A0A0F7CNE3"/>
<dbReference type="STRING" id="408015.SXIM_13770"/>